<feature type="transmembrane region" description="Helical" evidence="2">
    <location>
        <begin position="535"/>
        <end position="556"/>
    </location>
</feature>
<dbReference type="InterPro" id="IPR021840">
    <property type="entry name" value="DUF3433"/>
</dbReference>
<evidence type="ECO:0000256" key="2">
    <source>
        <dbReference type="SAM" id="Phobius"/>
    </source>
</evidence>
<feature type="transmembrane region" description="Helical" evidence="2">
    <location>
        <begin position="488"/>
        <end position="515"/>
    </location>
</feature>
<evidence type="ECO:0000313" key="3">
    <source>
        <dbReference type="EMBL" id="ATZ56883.1"/>
    </source>
</evidence>
<gene>
    <name evidence="3" type="ORF">BCIN_14g00980</name>
</gene>
<dbReference type="GeneID" id="5430595"/>
<feature type="transmembrane region" description="Helical" evidence="2">
    <location>
        <begin position="742"/>
        <end position="764"/>
    </location>
</feature>
<dbReference type="OrthoDB" id="3248909at2759"/>
<dbReference type="EMBL" id="CP009818">
    <property type="protein sequence ID" value="ATZ56883.1"/>
    <property type="molecule type" value="Genomic_DNA"/>
</dbReference>
<accession>A0A384K249</accession>
<dbReference type="RefSeq" id="XP_024552802.1">
    <property type="nucleotide sequence ID" value="XM_024696988.1"/>
</dbReference>
<feature type="transmembrane region" description="Helical" evidence="2">
    <location>
        <begin position="643"/>
        <end position="669"/>
    </location>
</feature>
<keyword evidence="2" id="KW-0812">Transmembrane</keyword>
<feature type="compositionally biased region" description="Polar residues" evidence="1">
    <location>
        <begin position="30"/>
        <end position="68"/>
    </location>
</feature>
<feature type="transmembrane region" description="Helical" evidence="2">
    <location>
        <begin position="417"/>
        <end position="439"/>
    </location>
</feature>
<dbReference type="VEuPathDB" id="FungiDB:Bcin14g00980"/>
<feature type="region of interest" description="Disordered" evidence="1">
    <location>
        <begin position="124"/>
        <end position="165"/>
    </location>
</feature>
<reference evidence="3 4" key="2">
    <citation type="journal article" date="2012" name="Eukaryot. Cell">
        <title>Genome update of Botrytis cinerea strains B05.10 and T4.</title>
        <authorList>
            <person name="Staats M."/>
            <person name="van Kan J.A."/>
        </authorList>
    </citation>
    <scope>NUCLEOTIDE SEQUENCE [LARGE SCALE GENOMIC DNA]</scope>
    <source>
        <strain evidence="3 4">B05.10</strain>
    </source>
</reference>
<dbReference type="PANTHER" id="PTHR37544:SF3">
    <property type="entry name" value="SPRAY"/>
    <property type="match status" value="1"/>
</dbReference>
<feature type="compositionally biased region" description="Basic residues" evidence="1">
    <location>
        <begin position="148"/>
        <end position="161"/>
    </location>
</feature>
<dbReference type="Pfam" id="PF11915">
    <property type="entry name" value="DUF3433"/>
    <property type="match status" value="2"/>
</dbReference>
<keyword evidence="2" id="KW-0472">Membrane</keyword>
<proteinExistence type="predicted"/>
<name>A0A384K249_BOTFB</name>
<reference evidence="3 4" key="3">
    <citation type="journal article" date="2017" name="Mol. Plant Pathol.">
        <title>A gapless genome sequence of the fungus Botrytis cinerea.</title>
        <authorList>
            <person name="Van Kan J.A."/>
            <person name="Stassen J.H."/>
            <person name="Mosbach A."/>
            <person name="Van Der Lee T.A."/>
            <person name="Faino L."/>
            <person name="Farmer A.D."/>
            <person name="Papasotiriou D.G."/>
            <person name="Zhou S."/>
            <person name="Seidl M.F."/>
            <person name="Cottam E."/>
            <person name="Edel D."/>
            <person name="Hahn M."/>
            <person name="Schwartz D.C."/>
            <person name="Dietrich R.A."/>
            <person name="Widdison S."/>
            <person name="Scalliet G."/>
        </authorList>
    </citation>
    <scope>NUCLEOTIDE SEQUENCE [LARGE SCALE GENOMIC DNA]</scope>
    <source>
        <strain evidence="3 4">B05.10</strain>
    </source>
</reference>
<feature type="compositionally biased region" description="Low complexity" evidence="1">
    <location>
        <begin position="9"/>
        <end position="23"/>
    </location>
</feature>
<evidence type="ECO:0000256" key="1">
    <source>
        <dbReference type="SAM" id="MobiDB-lite"/>
    </source>
</evidence>
<dbReference type="Proteomes" id="UP000001798">
    <property type="component" value="Chromosome 14"/>
</dbReference>
<sequence>MAEHEFGENPPSNQSASPSSNPSSKHHINSIGNQRPPNTHTQHHNSNQSSLASTLSPTSEASFLSSQTDETDISHVPLSAHTLTPSGPMNASKKYHRRSLFLPETFKTELASPTQKSFKLFSKRASSYNPPTAKTDADSSKDPTKGKLAPKRFSQRKSLLHHSRDASIPEEEFDLNLLSAAMPMAYQGKTIDKTASAETEYEDAPMVSPMAIPFDLSMFHEPIHHSSLTPAMREQINRQEAAGILTGGLGAGFVPDSTITSRDLMVENSQPSTAASRLSRRLTLRNGLTRAPTLKDLAQNEANRRGEVIEVIVQEPIDAPVDISSFAGHTGVHESNFDFKSMDSLPSTINKKATFKSANVEVFYPQANWKPFSMRAPYLTALIIISVVLGAAEEYLYQKSRKSPLYSFTSASAMKTWDYFCFKYLPTLVAVIFGVLWQITDFEVKRLEAYYQLSREGGALAAESINVDYITFFNVLRPFRALQFKHYAVAVSSIATLLAVSLVPTLQSASVILIPSREIRRADPTILKGIVISGAWSRSLSLSLWLCAIFGCILLWQLERRPSGLVADVKGVAGIAAMANRSHILMDFKDMDTATPDMIHQKLKAHHYTLRNSSLAPSDQVLTQADKDKYDAHSHASQNPHPLFLRLIAGIPFIISMFLFTLLVPIILFTPANTITDKAPWLLTLGAVSIKLCWGSLETAIRMIEPFYILSRRHASPTALTLDYTAMAFGWLPIRAFLNGHYLVAVVGLGSVLAEILTVCVTSFSTVTGNDFTSRSSSSSPNSPSNGVDAGEETFASFWASFFLALAILVFLICISILSYARRRHPFLPRQPSSIASILAFIYQSNMLYDFVGTEKLNNREMEERLVGIGKKYGLGWFKGRDGEMHCGVDEEELSARYLHGQNKKAESEPWRGNWQDY</sequence>
<feature type="transmembrane region" description="Helical" evidence="2">
    <location>
        <begin position="798"/>
        <end position="821"/>
    </location>
</feature>
<reference evidence="3 4" key="1">
    <citation type="journal article" date="2011" name="PLoS Genet.">
        <title>Genomic analysis of the necrotrophic fungal pathogens Sclerotinia sclerotiorum and Botrytis cinerea.</title>
        <authorList>
            <person name="Amselem J."/>
            <person name="Cuomo C.A."/>
            <person name="van Kan J.A."/>
            <person name="Viaud M."/>
            <person name="Benito E.P."/>
            <person name="Couloux A."/>
            <person name="Coutinho P.M."/>
            <person name="de Vries R.P."/>
            <person name="Dyer P.S."/>
            <person name="Fillinger S."/>
            <person name="Fournier E."/>
            <person name="Gout L."/>
            <person name="Hahn M."/>
            <person name="Kohn L."/>
            <person name="Lapalu N."/>
            <person name="Plummer K.M."/>
            <person name="Pradier J.M."/>
            <person name="Quevillon E."/>
            <person name="Sharon A."/>
            <person name="Simon A."/>
            <person name="ten Have A."/>
            <person name="Tudzynski B."/>
            <person name="Tudzynski P."/>
            <person name="Wincker P."/>
            <person name="Andrew M."/>
            <person name="Anthouard V."/>
            <person name="Beever R.E."/>
            <person name="Beffa R."/>
            <person name="Benoit I."/>
            <person name="Bouzid O."/>
            <person name="Brault B."/>
            <person name="Chen Z."/>
            <person name="Choquer M."/>
            <person name="Collemare J."/>
            <person name="Cotton P."/>
            <person name="Danchin E.G."/>
            <person name="Da Silva C."/>
            <person name="Gautier A."/>
            <person name="Giraud C."/>
            <person name="Giraud T."/>
            <person name="Gonzalez C."/>
            <person name="Grossetete S."/>
            <person name="Guldener U."/>
            <person name="Henrissat B."/>
            <person name="Howlett B.J."/>
            <person name="Kodira C."/>
            <person name="Kretschmer M."/>
            <person name="Lappartient A."/>
            <person name="Leroch M."/>
            <person name="Levis C."/>
            <person name="Mauceli E."/>
            <person name="Neuveglise C."/>
            <person name="Oeser B."/>
            <person name="Pearson M."/>
            <person name="Poulain J."/>
            <person name="Poussereau N."/>
            <person name="Quesneville H."/>
            <person name="Rascle C."/>
            <person name="Schumacher J."/>
            <person name="Segurens B."/>
            <person name="Sexton A."/>
            <person name="Silva E."/>
            <person name="Sirven C."/>
            <person name="Soanes D.M."/>
            <person name="Talbot N.J."/>
            <person name="Templeton M."/>
            <person name="Yandava C."/>
            <person name="Yarden O."/>
            <person name="Zeng Q."/>
            <person name="Rollins J.A."/>
            <person name="Lebrun M.H."/>
            <person name="Dickman M."/>
        </authorList>
    </citation>
    <scope>NUCLEOTIDE SEQUENCE [LARGE SCALE GENOMIC DNA]</scope>
    <source>
        <strain evidence="3 4">B05.10</strain>
    </source>
</reference>
<feature type="transmembrane region" description="Helical" evidence="2">
    <location>
        <begin position="376"/>
        <end position="396"/>
    </location>
</feature>
<protein>
    <recommendedName>
        <fullName evidence="5">Duf3433 domain protein</fullName>
    </recommendedName>
</protein>
<feature type="region of interest" description="Disordered" evidence="1">
    <location>
        <begin position="1"/>
        <end position="72"/>
    </location>
</feature>
<feature type="compositionally biased region" description="Basic and acidic residues" evidence="1">
    <location>
        <begin position="135"/>
        <end position="145"/>
    </location>
</feature>
<evidence type="ECO:0008006" key="5">
    <source>
        <dbReference type="Google" id="ProtNLM"/>
    </source>
</evidence>
<dbReference type="PANTHER" id="PTHR37544">
    <property type="entry name" value="SPRAY-RELATED"/>
    <property type="match status" value="1"/>
</dbReference>
<dbReference type="AlphaFoldDB" id="A0A384K249"/>
<keyword evidence="2" id="KW-1133">Transmembrane helix</keyword>
<dbReference type="KEGG" id="bfu:BCIN_14g00980"/>
<evidence type="ECO:0000313" key="4">
    <source>
        <dbReference type="Proteomes" id="UP000001798"/>
    </source>
</evidence>
<organism evidence="3 4">
    <name type="scientific">Botryotinia fuckeliana (strain B05.10)</name>
    <name type="common">Noble rot fungus</name>
    <name type="synonym">Botrytis cinerea</name>
    <dbReference type="NCBI Taxonomy" id="332648"/>
    <lineage>
        <taxon>Eukaryota</taxon>
        <taxon>Fungi</taxon>
        <taxon>Dikarya</taxon>
        <taxon>Ascomycota</taxon>
        <taxon>Pezizomycotina</taxon>
        <taxon>Leotiomycetes</taxon>
        <taxon>Helotiales</taxon>
        <taxon>Sclerotiniaceae</taxon>
        <taxon>Botrytis</taxon>
    </lineage>
</organism>
<keyword evidence="4" id="KW-1185">Reference proteome</keyword>